<evidence type="ECO:0000313" key="3">
    <source>
        <dbReference type="Proteomes" id="UP001200430"/>
    </source>
</evidence>
<dbReference type="Proteomes" id="UP001200430">
    <property type="component" value="Unassembled WGS sequence"/>
</dbReference>
<keyword evidence="1" id="KW-0812">Transmembrane</keyword>
<dbReference type="InterPro" id="IPR026366">
    <property type="entry name" value="Seleno_YedE"/>
</dbReference>
<gene>
    <name evidence="2" type="ORF">L2W38_03045</name>
</gene>
<feature type="transmembrane region" description="Helical" evidence="1">
    <location>
        <begin position="161"/>
        <end position="180"/>
    </location>
</feature>
<feature type="transmembrane region" description="Helical" evidence="1">
    <location>
        <begin position="339"/>
        <end position="358"/>
    </location>
</feature>
<dbReference type="NCBIfam" id="TIGR04112">
    <property type="entry name" value="seleno_YedE"/>
    <property type="match status" value="1"/>
</dbReference>
<dbReference type="Pfam" id="PF04143">
    <property type="entry name" value="Sulf_transp"/>
    <property type="match status" value="1"/>
</dbReference>
<evidence type="ECO:0000313" key="2">
    <source>
        <dbReference type="EMBL" id="MCF4141795.1"/>
    </source>
</evidence>
<feature type="transmembrane region" description="Helical" evidence="1">
    <location>
        <begin position="308"/>
        <end position="327"/>
    </location>
</feature>
<reference evidence="2 3" key="1">
    <citation type="submission" date="2022-01" db="EMBL/GenBank/DDBJ databases">
        <title>Dethiosulfovibrio faecalis sp. nov., a novel proteolytic, non-sulfur-reducing bacterium isolated from a marine aquaculture solid waste bioreactor.</title>
        <authorList>
            <person name="Grabowski S."/>
            <person name="Apolinario E."/>
            <person name="Schneider N."/>
            <person name="Marshall C.W."/>
            <person name="Sowers K.R."/>
        </authorList>
    </citation>
    <scope>NUCLEOTIDE SEQUENCE [LARGE SCALE GENOMIC DNA]</scope>
    <source>
        <strain evidence="2 3">DSM 12537</strain>
    </source>
</reference>
<feature type="transmembrane region" description="Helical" evidence="1">
    <location>
        <begin position="239"/>
        <end position="257"/>
    </location>
</feature>
<name>A0ABS9EKV4_9BACT</name>
<feature type="transmembrane region" description="Helical" evidence="1">
    <location>
        <begin position="96"/>
        <end position="116"/>
    </location>
</feature>
<feature type="transmembrane region" description="Helical" evidence="1">
    <location>
        <begin position="12"/>
        <end position="29"/>
    </location>
</feature>
<sequence length="363" mass="38165">MKGLDRILLSRMGPIVAGIAVGVLAPLLVHWGNPGNMGICVACFERDIAGALGLHRAGVVQYLRPEIMGIILGAFISAMAFGEYRPRSGSSPVVRFFLGMFAMIGALIFLGCPWRGYLRLAGGDWNAIFGLAGLFVGIGIGIFFLWRGFSLGRSHSEERGSGLMMPLMALGLLALLLIAPKFGAEGSGPVFFSAKGPGSMYAPWAISLIVGLSIGWLAQRSRFCTVGSVRDLFMLKDSHLFNGIIALLIAAVATNYALGLFKPGFAGQPVAHTDGLWNFLGMVLAGLSFTLAGGCPGRQLIMSGEGDGDAAVFVLGMVAGAGIAHNFSLASSPKGITPYAPGAWIVGMIFCLAIGFMMRQKLD</sequence>
<feature type="transmembrane region" description="Helical" evidence="1">
    <location>
        <begin position="200"/>
        <end position="218"/>
    </location>
</feature>
<evidence type="ECO:0000256" key="1">
    <source>
        <dbReference type="SAM" id="Phobius"/>
    </source>
</evidence>
<keyword evidence="3" id="KW-1185">Reference proteome</keyword>
<organism evidence="2 3">
    <name type="scientific">Dethiosulfovibrio marinus</name>
    <dbReference type="NCBI Taxonomy" id="133532"/>
    <lineage>
        <taxon>Bacteria</taxon>
        <taxon>Thermotogati</taxon>
        <taxon>Synergistota</taxon>
        <taxon>Synergistia</taxon>
        <taxon>Synergistales</taxon>
        <taxon>Dethiosulfovibrionaceae</taxon>
        <taxon>Dethiosulfovibrio</taxon>
    </lineage>
</organism>
<dbReference type="EMBL" id="JAKGUD010000002">
    <property type="protein sequence ID" value="MCF4141795.1"/>
    <property type="molecule type" value="Genomic_DNA"/>
</dbReference>
<dbReference type="RefSeq" id="WP_236098524.1">
    <property type="nucleotide sequence ID" value="NZ_JAKGUD010000002.1"/>
</dbReference>
<dbReference type="InterPro" id="IPR007272">
    <property type="entry name" value="Sulf_transp_TsuA/YedE"/>
</dbReference>
<accession>A0ABS9EKV4</accession>
<feature type="transmembrane region" description="Helical" evidence="1">
    <location>
        <begin position="67"/>
        <end position="84"/>
    </location>
</feature>
<proteinExistence type="predicted"/>
<comment type="caution">
    <text evidence="2">The sequence shown here is derived from an EMBL/GenBank/DDBJ whole genome shotgun (WGS) entry which is preliminary data.</text>
</comment>
<feature type="transmembrane region" description="Helical" evidence="1">
    <location>
        <begin position="128"/>
        <end position="149"/>
    </location>
</feature>
<keyword evidence="1" id="KW-0472">Membrane</keyword>
<keyword evidence="1" id="KW-1133">Transmembrane helix</keyword>
<protein>
    <submittedName>
        <fullName evidence="2">YedE-related selenium metabolism membrane protein</fullName>
    </submittedName>
</protein>
<feature type="transmembrane region" description="Helical" evidence="1">
    <location>
        <begin position="277"/>
        <end position="296"/>
    </location>
</feature>